<evidence type="ECO:0000256" key="1">
    <source>
        <dbReference type="ARBA" id="ARBA00005947"/>
    </source>
</evidence>
<dbReference type="InterPro" id="IPR023696">
    <property type="entry name" value="Ureohydrolase_dom_sf"/>
</dbReference>
<dbReference type="InterPro" id="IPR037138">
    <property type="entry name" value="His_deacetylse_dom_sf"/>
</dbReference>
<dbReference type="InterPro" id="IPR000286">
    <property type="entry name" value="HDACs"/>
</dbReference>
<evidence type="ECO:0000313" key="4">
    <source>
        <dbReference type="Proteomes" id="UP000294980"/>
    </source>
</evidence>
<dbReference type="AlphaFoldDB" id="A0A4R2KUT4"/>
<comment type="similarity">
    <text evidence="1">Belongs to the histone deacetylase family.</text>
</comment>
<sequence length="307" mass="32688">MTIGYITHTDCLLHESGQGHPESPARLLAINDRLIGCGLDAALVRHDAPRVTRKQLLRVHDPAYIDAIAEQSPAAGMTWLDGDTAMNPHSLLAAERAAGAAASAVALVMTGEHRRVFCAVRPPGHHAERDRAMGFCLYNNVAIAAYEALEAYGLARVAIVDFDVHHGNGTEHIVADDSRILFCSTFQHPFYPHSGSTPSADNIVNVPLAAGSGGAAFACAVEEHWLPRLADFAPELVLISAGFDAHQADDMAGLTFVDSDYAWVTSELCRVANTSAAGRIVSCLEGGYELHALARSVEAHLKALIGP</sequence>
<feature type="domain" description="Histone deacetylase" evidence="2">
    <location>
        <begin position="20"/>
        <end position="304"/>
    </location>
</feature>
<accession>A0A4R2KUT4</accession>
<dbReference type="Pfam" id="PF00850">
    <property type="entry name" value="Hist_deacetyl"/>
    <property type="match status" value="1"/>
</dbReference>
<reference evidence="3 4" key="1">
    <citation type="submission" date="2019-03" db="EMBL/GenBank/DDBJ databases">
        <title>Genomic Encyclopedia of Type Strains, Phase IV (KMG-IV): sequencing the most valuable type-strain genomes for metagenomic binning, comparative biology and taxonomic classification.</title>
        <authorList>
            <person name="Goeker M."/>
        </authorList>
    </citation>
    <scope>NUCLEOTIDE SEQUENCE [LARGE SCALE GENOMIC DNA]</scope>
    <source>
        <strain evidence="3 4">DSM 23344</strain>
    </source>
</reference>
<gene>
    <name evidence="3" type="ORF">EV688_10240</name>
</gene>
<dbReference type="RefSeq" id="WP_117314419.1">
    <property type="nucleotide sequence ID" value="NZ_QQSW01000001.1"/>
</dbReference>
<keyword evidence="4" id="KW-1185">Reference proteome</keyword>
<dbReference type="PANTHER" id="PTHR10625:SF10">
    <property type="entry name" value="HISTONE DEACETYLASE HDAC1"/>
    <property type="match status" value="1"/>
</dbReference>
<dbReference type="Proteomes" id="UP000294980">
    <property type="component" value="Unassembled WGS sequence"/>
</dbReference>
<dbReference type="EMBL" id="SLWX01000002">
    <property type="protein sequence ID" value="TCO77583.1"/>
    <property type="molecule type" value="Genomic_DNA"/>
</dbReference>
<dbReference type="GO" id="GO:0040029">
    <property type="term" value="P:epigenetic regulation of gene expression"/>
    <property type="evidence" value="ECO:0007669"/>
    <property type="project" value="TreeGrafter"/>
</dbReference>
<dbReference type="Gene3D" id="3.40.800.20">
    <property type="entry name" value="Histone deacetylase domain"/>
    <property type="match status" value="1"/>
</dbReference>
<dbReference type="SUPFAM" id="SSF52768">
    <property type="entry name" value="Arginase/deacetylase"/>
    <property type="match status" value="1"/>
</dbReference>
<dbReference type="PANTHER" id="PTHR10625">
    <property type="entry name" value="HISTONE DEACETYLASE HDAC1-RELATED"/>
    <property type="match status" value="1"/>
</dbReference>
<protein>
    <submittedName>
        <fullName evidence="3">Acetoin utilization deacetylase AcuC-like enzyme</fullName>
    </submittedName>
</protein>
<comment type="caution">
    <text evidence="3">The sequence shown here is derived from an EMBL/GenBank/DDBJ whole genome shotgun (WGS) entry which is preliminary data.</text>
</comment>
<dbReference type="InterPro" id="IPR023801">
    <property type="entry name" value="His_deacetylse_dom"/>
</dbReference>
<organism evidence="3 4">
    <name type="scientific">Chromatocurvus halotolerans</name>
    <dbReference type="NCBI Taxonomy" id="1132028"/>
    <lineage>
        <taxon>Bacteria</taxon>
        <taxon>Pseudomonadati</taxon>
        <taxon>Pseudomonadota</taxon>
        <taxon>Gammaproteobacteria</taxon>
        <taxon>Cellvibrionales</taxon>
        <taxon>Halieaceae</taxon>
        <taxon>Chromatocurvus</taxon>
    </lineage>
</organism>
<evidence type="ECO:0000313" key="3">
    <source>
        <dbReference type="EMBL" id="TCO77583.1"/>
    </source>
</evidence>
<dbReference type="GO" id="GO:0004407">
    <property type="term" value="F:histone deacetylase activity"/>
    <property type="evidence" value="ECO:0007669"/>
    <property type="project" value="TreeGrafter"/>
</dbReference>
<dbReference type="OrthoDB" id="9808367at2"/>
<proteinExistence type="inferred from homology"/>
<dbReference type="PRINTS" id="PR01270">
    <property type="entry name" value="HDASUPER"/>
</dbReference>
<evidence type="ECO:0000259" key="2">
    <source>
        <dbReference type="Pfam" id="PF00850"/>
    </source>
</evidence>
<dbReference type="CDD" id="cd11599">
    <property type="entry name" value="HDAC_classII_2"/>
    <property type="match status" value="1"/>
</dbReference>
<name>A0A4R2KUT4_9GAMM</name>